<feature type="transmembrane region" description="Helical" evidence="5">
    <location>
        <begin position="287"/>
        <end position="313"/>
    </location>
</feature>
<gene>
    <name evidence="7" type="ORF">BHQ10_002820</name>
</gene>
<dbReference type="STRING" id="1196081.A0A364KTD0"/>
<feature type="transmembrane region" description="Helical" evidence="5">
    <location>
        <begin position="176"/>
        <end position="196"/>
    </location>
</feature>
<organism evidence="7 8">
    <name type="scientific">Talaromyces amestolkiae</name>
    <dbReference type="NCBI Taxonomy" id="1196081"/>
    <lineage>
        <taxon>Eukaryota</taxon>
        <taxon>Fungi</taxon>
        <taxon>Dikarya</taxon>
        <taxon>Ascomycota</taxon>
        <taxon>Pezizomycotina</taxon>
        <taxon>Eurotiomycetes</taxon>
        <taxon>Eurotiomycetidae</taxon>
        <taxon>Eurotiales</taxon>
        <taxon>Trichocomaceae</taxon>
        <taxon>Talaromyces</taxon>
        <taxon>Talaromyces sect. Talaromyces</taxon>
    </lineage>
</organism>
<evidence type="ECO:0000256" key="2">
    <source>
        <dbReference type="ARBA" id="ARBA00022692"/>
    </source>
</evidence>
<feature type="transmembrane region" description="Helical" evidence="5">
    <location>
        <begin position="325"/>
        <end position="344"/>
    </location>
</feature>
<dbReference type="PANTHER" id="PTHR23502">
    <property type="entry name" value="MAJOR FACILITATOR SUPERFAMILY"/>
    <property type="match status" value="1"/>
</dbReference>
<dbReference type="GO" id="GO:0005886">
    <property type="term" value="C:plasma membrane"/>
    <property type="evidence" value="ECO:0007669"/>
    <property type="project" value="TreeGrafter"/>
</dbReference>
<name>A0A364KTD0_TALAM</name>
<keyword evidence="4 5" id="KW-0472">Membrane</keyword>
<dbReference type="SUPFAM" id="SSF103473">
    <property type="entry name" value="MFS general substrate transporter"/>
    <property type="match status" value="1"/>
</dbReference>
<dbReference type="EMBL" id="MIKG01000004">
    <property type="protein sequence ID" value="RAO66808.1"/>
    <property type="molecule type" value="Genomic_DNA"/>
</dbReference>
<evidence type="ECO:0000259" key="6">
    <source>
        <dbReference type="PROSITE" id="PS50850"/>
    </source>
</evidence>
<dbReference type="AlphaFoldDB" id="A0A364KTD0"/>
<evidence type="ECO:0000313" key="7">
    <source>
        <dbReference type="EMBL" id="RAO66808.1"/>
    </source>
</evidence>
<feature type="transmembrane region" description="Helical" evidence="5">
    <location>
        <begin position="85"/>
        <end position="108"/>
    </location>
</feature>
<proteinExistence type="predicted"/>
<evidence type="ECO:0000256" key="1">
    <source>
        <dbReference type="ARBA" id="ARBA00004141"/>
    </source>
</evidence>
<feature type="transmembrane region" description="Helical" evidence="5">
    <location>
        <begin position="390"/>
        <end position="411"/>
    </location>
</feature>
<feature type="transmembrane region" description="Helical" evidence="5">
    <location>
        <begin position="423"/>
        <end position="446"/>
    </location>
</feature>
<keyword evidence="3 5" id="KW-1133">Transmembrane helix</keyword>
<comment type="subcellular location">
    <subcellularLocation>
        <location evidence="1">Membrane</location>
        <topology evidence="1">Multi-pass membrane protein</topology>
    </subcellularLocation>
</comment>
<feature type="transmembrane region" description="Helical" evidence="5">
    <location>
        <begin position="51"/>
        <end position="73"/>
    </location>
</feature>
<dbReference type="GeneID" id="63792036"/>
<accession>A0A364KTD0</accession>
<dbReference type="PROSITE" id="PS50850">
    <property type="entry name" value="MFS"/>
    <property type="match status" value="1"/>
</dbReference>
<evidence type="ECO:0000313" key="8">
    <source>
        <dbReference type="Proteomes" id="UP000249363"/>
    </source>
</evidence>
<dbReference type="InterPro" id="IPR036259">
    <property type="entry name" value="MFS_trans_sf"/>
</dbReference>
<comment type="caution">
    <text evidence="7">The sequence shown here is derived from an EMBL/GenBank/DDBJ whole genome shotgun (WGS) entry which is preliminary data.</text>
</comment>
<reference evidence="7 8" key="1">
    <citation type="journal article" date="2017" name="Biotechnol. Biofuels">
        <title>Differential beta-glucosidase expression as a function of carbon source availability in Talaromyces amestolkiae: a genomic and proteomic approach.</title>
        <authorList>
            <person name="de Eugenio L.I."/>
            <person name="Mendez-Liter J.A."/>
            <person name="Nieto-Dominguez M."/>
            <person name="Alonso L."/>
            <person name="Gil-Munoz J."/>
            <person name="Barriuso J."/>
            <person name="Prieto A."/>
            <person name="Martinez M.J."/>
        </authorList>
    </citation>
    <scope>NUCLEOTIDE SEQUENCE [LARGE SCALE GENOMIC DNA]</scope>
    <source>
        <strain evidence="7 8">CIB</strain>
    </source>
</reference>
<feature type="transmembrane region" description="Helical" evidence="5">
    <location>
        <begin position="458"/>
        <end position="480"/>
    </location>
</feature>
<dbReference type="InterPro" id="IPR020846">
    <property type="entry name" value="MFS_dom"/>
</dbReference>
<keyword evidence="2 5" id="KW-0812">Transmembrane</keyword>
<dbReference type="Gene3D" id="1.20.1250.20">
    <property type="entry name" value="MFS general substrate transporter like domains"/>
    <property type="match status" value="1"/>
</dbReference>
<dbReference type="InterPro" id="IPR011701">
    <property type="entry name" value="MFS"/>
</dbReference>
<dbReference type="RefSeq" id="XP_040731324.1">
    <property type="nucleotide sequence ID" value="XM_040875008.1"/>
</dbReference>
<protein>
    <recommendedName>
        <fullName evidence="6">Major facilitator superfamily (MFS) profile domain-containing protein</fullName>
    </recommendedName>
</protein>
<feature type="transmembrane region" description="Helical" evidence="5">
    <location>
        <begin position="144"/>
        <end position="164"/>
    </location>
</feature>
<evidence type="ECO:0000256" key="3">
    <source>
        <dbReference type="ARBA" id="ARBA00022989"/>
    </source>
</evidence>
<keyword evidence="8" id="KW-1185">Reference proteome</keyword>
<evidence type="ECO:0000256" key="4">
    <source>
        <dbReference type="ARBA" id="ARBA00023136"/>
    </source>
</evidence>
<evidence type="ECO:0000256" key="5">
    <source>
        <dbReference type="SAM" id="Phobius"/>
    </source>
</evidence>
<dbReference type="PANTHER" id="PTHR23502:SF158">
    <property type="entry name" value="MULTIDRUG TRANSPORTER, PUTATIVE (AFU_ORTHOLOGUE AFUA_3G01890)-RELATED"/>
    <property type="match status" value="1"/>
</dbReference>
<dbReference type="Pfam" id="PF07690">
    <property type="entry name" value="MFS_1"/>
    <property type="match status" value="1"/>
</dbReference>
<sequence length="521" mass="56828">MANKIRVTADLGEVENPPIYDGQGTEEDPFVVEFIKDDPGNPMNWGSSRKWLITAIATVSVFAITLTSSAYSVSANEIFQDFHDISSEVFTLGLSLFVLGFAIGPALWGPLSELYGRQKLWVITHIAMVAFLGGSAGSKNVATLLILRFFAGTFGASPLVNSGGTIADLFPPAQRGLALTVYAVAPFLGPLLGPVMGGFISENIGWRWVQGVCTIFIGVVGVLGVILIPETYGPVLLQKRARQLSKANGRSQIYISVLEKSQGTKKPSEVFKRALFRPWILLFQEPIVMIASIYMAIIYGTVYMFMGAMPIVYSEDRGWSEGIGGLSFLGIAVGIICGLVYAIWDNNTRYMKLVVSKSTAPESRLPPAIIGAVALPIGMFGFAWTNYPSIHWSVSIILSAPFGFGCVSVLLPIVNYLIDSYTIYAASVLAAAAIFRCVVGAVFPLFTTQMYDNLGIHWASSIPAFMTLVCLPFPLVMYRYGMQVRMRCKYSFEAAETMKKMQMQQAQATQAKVEERNSASE</sequence>
<dbReference type="OrthoDB" id="446368at2759"/>
<dbReference type="GO" id="GO:0022857">
    <property type="term" value="F:transmembrane transporter activity"/>
    <property type="evidence" value="ECO:0007669"/>
    <property type="project" value="InterPro"/>
</dbReference>
<dbReference type="FunFam" id="1.20.1250.20:FF:000011">
    <property type="entry name" value="MFS multidrug transporter, putative"/>
    <property type="match status" value="1"/>
</dbReference>
<feature type="transmembrane region" description="Helical" evidence="5">
    <location>
        <begin position="208"/>
        <end position="232"/>
    </location>
</feature>
<feature type="domain" description="Major facilitator superfamily (MFS) profile" evidence="6">
    <location>
        <begin position="53"/>
        <end position="487"/>
    </location>
</feature>
<dbReference type="Proteomes" id="UP000249363">
    <property type="component" value="Unassembled WGS sequence"/>
</dbReference>
<feature type="transmembrane region" description="Helical" evidence="5">
    <location>
        <begin position="365"/>
        <end position="384"/>
    </location>
</feature>
<dbReference type="CDD" id="cd17323">
    <property type="entry name" value="MFS_Tpo1_MDR_like"/>
    <property type="match status" value="1"/>
</dbReference>
<feature type="transmembrane region" description="Helical" evidence="5">
    <location>
        <begin position="120"/>
        <end position="138"/>
    </location>
</feature>